<comment type="caution">
    <text evidence="2">The sequence shown here is derived from an EMBL/GenBank/DDBJ whole genome shotgun (WGS) entry which is preliminary data.</text>
</comment>
<dbReference type="RefSeq" id="WP_182842797.1">
    <property type="nucleotide sequence ID" value="NZ_BAAALP010000002.1"/>
</dbReference>
<gene>
    <name evidence="2" type="ORF">HNR61_001981</name>
</gene>
<reference evidence="2 3" key="1">
    <citation type="submission" date="2020-08" db="EMBL/GenBank/DDBJ databases">
        <title>Genomic Encyclopedia of Type Strains, Phase IV (KMG-IV): sequencing the most valuable type-strain genomes for metagenomic binning, comparative biology and taxonomic classification.</title>
        <authorList>
            <person name="Goeker M."/>
        </authorList>
    </citation>
    <scope>NUCLEOTIDE SEQUENCE [LARGE SCALE GENOMIC DNA]</scope>
    <source>
        <strain evidence="2 3">DSM 44197</strain>
    </source>
</reference>
<name>A0A7W3QKX1_ACTNM</name>
<dbReference type="EMBL" id="JACJIA010000002">
    <property type="protein sequence ID" value="MBA8950368.1"/>
    <property type="molecule type" value="Genomic_DNA"/>
</dbReference>
<organism evidence="2 3">
    <name type="scientific">Actinomadura namibiensis</name>
    <dbReference type="NCBI Taxonomy" id="182080"/>
    <lineage>
        <taxon>Bacteria</taxon>
        <taxon>Bacillati</taxon>
        <taxon>Actinomycetota</taxon>
        <taxon>Actinomycetes</taxon>
        <taxon>Streptosporangiales</taxon>
        <taxon>Thermomonosporaceae</taxon>
        <taxon>Actinomadura</taxon>
    </lineage>
</organism>
<dbReference type="AlphaFoldDB" id="A0A7W3QKX1"/>
<evidence type="ECO:0000313" key="3">
    <source>
        <dbReference type="Proteomes" id="UP000572680"/>
    </source>
</evidence>
<feature type="transmembrane region" description="Helical" evidence="1">
    <location>
        <begin position="134"/>
        <end position="154"/>
    </location>
</feature>
<feature type="transmembrane region" description="Helical" evidence="1">
    <location>
        <begin position="46"/>
        <end position="65"/>
    </location>
</feature>
<proteinExistence type="predicted"/>
<feature type="transmembrane region" description="Helical" evidence="1">
    <location>
        <begin position="7"/>
        <end position="34"/>
    </location>
</feature>
<protein>
    <submittedName>
        <fullName evidence="2">Uncharacterized protein</fullName>
    </submittedName>
</protein>
<dbReference type="Proteomes" id="UP000572680">
    <property type="component" value="Unassembled WGS sequence"/>
</dbReference>
<evidence type="ECO:0000256" key="1">
    <source>
        <dbReference type="SAM" id="Phobius"/>
    </source>
</evidence>
<keyword evidence="3" id="KW-1185">Reference proteome</keyword>
<evidence type="ECO:0000313" key="2">
    <source>
        <dbReference type="EMBL" id="MBA8950368.1"/>
    </source>
</evidence>
<keyword evidence="1" id="KW-0812">Transmembrane</keyword>
<keyword evidence="1" id="KW-1133">Transmembrane helix</keyword>
<keyword evidence="1" id="KW-0472">Membrane</keyword>
<feature type="transmembrane region" description="Helical" evidence="1">
    <location>
        <begin position="112"/>
        <end position="129"/>
    </location>
</feature>
<sequence length="195" mass="20626">MSARPSWFFGTGTTAAEYALPCAAAVAGIAGLLASARGLDWEWWRHLVAIALVVDLAGGVVANGLDAAKRFYHGPLPLPPTRLNRFLHDPVGFTAVHLQPIVAGLVFGGPWWWGPLWYAWALAGVVLVVRAPSYLARPVALLVVLAGVMASTSLPDPAGFGWLPAVLLLKLVLAHAVPEQPYERAPEGGGVRQGT</sequence>
<accession>A0A7W3QKX1</accession>